<gene>
    <name evidence="1" type="ORF">L484_024102</name>
</gene>
<reference evidence="2" key="1">
    <citation type="submission" date="2013-01" db="EMBL/GenBank/DDBJ databases">
        <title>Draft Genome Sequence of a Mulberry Tree, Morus notabilis C.K. Schneid.</title>
        <authorList>
            <person name="He N."/>
            <person name="Zhao S."/>
        </authorList>
    </citation>
    <scope>NUCLEOTIDE SEQUENCE</scope>
</reference>
<evidence type="ECO:0000313" key="2">
    <source>
        <dbReference type="Proteomes" id="UP000030645"/>
    </source>
</evidence>
<keyword evidence="2" id="KW-1185">Reference proteome</keyword>
<dbReference type="EMBL" id="KE345347">
    <property type="protein sequence ID" value="EXC02136.1"/>
    <property type="molecule type" value="Genomic_DNA"/>
</dbReference>
<dbReference type="AlphaFoldDB" id="W9RPS6"/>
<dbReference type="Proteomes" id="UP000030645">
    <property type="component" value="Unassembled WGS sequence"/>
</dbReference>
<evidence type="ECO:0000313" key="1">
    <source>
        <dbReference type="EMBL" id="EXC02136.1"/>
    </source>
</evidence>
<organism evidence="1 2">
    <name type="scientific">Morus notabilis</name>
    <dbReference type="NCBI Taxonomy" id="981085"/>
    <lineage>
        <taxon>Eukaryota</taxon>
        <taxon>Viridiplantae</taxon>
        <taxon>Streptophyta</taxon>
        <taxon>Embryophyta</taxon>
        <taxon>Tracheophyta</taxon>
        <taxon>Spermatophyta</taxon>
        <taxon>Magnoliopsida</taxon>
        <taxon>eudicotyledons</taxon>
        <taxon>Gunneridae</taxon>
        <taxon>Pentapetalae</taxon>
        <taxon>rosids</taxon>
        <taxon>fabids</taxon>
        <taxon>Rosales</taxon>
        <taxon>Moraceae</taxon>
        <taxon>Moreae</taxon>
        <taxon>Morus</taxon>
    </lineage>
</organism>
<protein>
    <submittedName>
        <fullName evidence="1">Uncharacterized protein</fullName>
    </submittedName>
</protein>
<sequence>MAGDLPVTCVIYHVMDRNMSGYDRRPACGRCNLSGYGRPTGDSRAADRLRDNADELATSKRSLDHSLDGLHILLMKLPEDSQTFLKDD</sequence>
<accession>W9RPS6</accession>
<name>W9RPS6_9ROSA</name>
<proteinExistence type="predicted"/>